<evidence type="ECO:0000313" key="5">
    <source>
        <dbReference type="EMBL" id="MDR6512247.1"/>
    </source>
</evidence>
<dbReference type="RefSeq" id="WP_309805886.1">
    <property type="nucleotide sequence ID" value="NZ_JAVDRD010000008.1"/>
</dbReference>
<dbReference type="GO" id="GO:0016787">
    <property type="term" value="F:hydrolase activity"/>
    <property type="evidence" value="ECO:0007669"/>
    <property type="project" value="UniProtKB-KW"/>
</dbReference>
<dbReference type="EMBL" id="JAVDRD010000008">
    <property type="protein sequence ID" value="MDR6512247.1"/>
    <property type="molecule type" value="Genomic_DNA"/>
</dbReference>
<dbReference type="Proteomes" id="UP001184150">
    <property type="component" value="Unassembled WGS sequence"/>
</dbReference>
<dbReference type="InterPro" id="IPR019826">
    <property type="entry name" value="Carboxylesterase_B_AS"/>
</dbReference>
<sequence length="524" mass="55340">MIRRLLAALALGLAAPAQAAPIAVDGGMIEGTTLPSGIQAWLGVPFAAPPLRELRWRAPQPVVPWAGTLHTDRYAPECLQPLRGSLQNHYFGNEATSEDCLYLNIWAPAPQAKAAGKAPVVVWIYGGGFNIGSASMANYSGEPMAREGVVRVNIAYRVGALGFLAHPALSAESGHGSGNYGLMDQIAALQWVKRNIARFGGDPDNVTIVGQSAGAMSVALLQISPMARGLFARAVAMSGSPFGGMLGPAPLAEGEAQGLALQKELGATSLAQLRTLPGDRIIAAASPRSPIVRDGQVITGSAEAVFAARGQNDVPVLIGYTRDESFRPLGPVTTAQDLAAAVKARFGTQADAILAAYSGVVPARAAADIARDATVGRQMADWAAAQRRFGAQPVYAYLFARRQPYAPGVVFSDHDPATVGAYHTGDVPYWLRTRDALNLFRVTRDWQGVDQALEDTMAGALLAFARSGIPASAPIGTWPALDPRRPRLVWLGEQPAVIAWPHWADMALFGTTGAEPPRATRPRD</sequence>
<evidence type="ECO:0000256" key="3">
    <source>
        <dbReference type="RuleBase" id="RU361235"/>
    </source>
</evidence>
<keyword evidence="6" id="KW-1185">Reference proteome</keyword>
<dbReference type="InterPro" id="IPR029058">
    <property type="entry name" value="AB_hydrolase_fold"/>
</dbReference>
<protein>
    <recommendedName>
        <fullName evidence="3">Carboxylic ester hydrolase</fullName>
        <ecNumber evidence="3">3.1.1.-</ecNumber>
    </recommendedName>
</protein>
<evidence type="ECO:0000259" key="4">
    <source>
        <dbReference type="Pfam" id="PF00135"/>
    </source>
</evidence>
<dbReference type="SUPFAM" id="SSF53474">
    <property type="entry name" value="alpha/beta-Hydrolases"/>
    <property type="match status" value="1"/>
</dbReference>
<dbReference type="InterPro" id="IPR019819">
    <property type="entry name" value="Carboxylesterase_B_CS"/>
</dbReference>
<keyword evidence="3" id="KW-0732">Signal</keyword>
<dbReference type="PROSITE" id="PS00941">
    <property type="entry name" value="CARBOXYLESTERASE_B_2"/>
    <property type="match status" value="1"/>
</dbReference>
<organism evidence="5 6">
    <name type="scientific">Novosphingobium capsulatum</name>
    <dbReference type="NCBI Taxonomy" id="13688"/>
    <lineage>
        <taxon>Bacteria</taxon>
        <taxon>Pseudomonadati</taxon>
        <taxon>Pseudomonadota</taxon>
        <taxon>Alphaproteobacteria</taxon>
        <taxon>Sphingomonadales</taxon>
        <taxon>Sphingomonadaceae</taxon>
        <taxon>Novosphingobium</taxon>
    </lineage>
</organism>
<dbReference type="PROSITE" id="PS00122">
    <property type="entry name" value="CARBOXYLESTERASE_B_1"/>
    <property type="match status" value="1"/>
</dbReference>
<feature type="domain" description="Carboxylesterase type B" evidence="4">
    <location>
        <begin position="365"/>
        <end position="495"/>
    </location>
</feature>
<name>A0ABU1MPR5_9SPHN</name>
<feature type="signal peptide" evidence="3">
    <location>
        <begin position="1"/>
        <end position="19"/>
    </location>
</feature>
<feature type="chain" id="PRO_5044975208" description="Carboxylic ester hydrolase" evidence="3">
    <location>
        <begin position="20"/>
        <end position="524"/>
    </location>
</feature>
<comment type="similarity">
    <text evidence="1 3">Belongs to the type-B carboxylesterase/lipase family.</text>
</comment>
<evidence type="ECO:0000256" key="1">
    <source>
        <dbReference type="ARBA" id="ARBA00005964"/>
    </source>
</evidence>
<dbReference type="InterPro" id="IPR002018">
    <property type="entry name" value="CarbesteraseB"/>
</dbReference>
<gene>
    <name evidence="5" type="ORF">J2792_003130</name>
</gene>
<proteinExistence type="inferred from homology"/>
<keyword evidence="2 3" id="KW-0378">Hydrolase</keyword>
<accession>A0ABU1MPR5</accession>
<dbReference type="PANTHER" id="PTHR11559">
    <property type="entry name" value="CARBOXYLESTERASE"/>
    <property type="match status" value="1"/>
</dbReference>
<dbReference type="InterPro" id="IPR050309">
    <property type="entry name" value="Type-B_Carboxylest/Lipase"/>
</dbReference>
<dbReference type="EC" id="3.1.1.-" evidence="3"/>
<dbReference type="Pfam" id="PF00135">
    <property type="entry name" value="COesterase"/>
    <property type="match status" value="2"/>
</dbReference>
<feature type="domain" description="Carboxylesterase type B" evidence="4">
    <location>
        <begin position="22"/>
        <end position="326"/>
    </location>
</feature>
<comment type="caution">
    <text evidence="5">The sequence shown here is derived from an EMBL/GenBank/DDBJ whole genome shotgun (WGS) entry which is preliminary data.</text>
</comment>
<dbReference type="Gene3D" id="3.40.50.1820">
    <property type="entry name" value="alpha/beta hydrolase"/>
    <property type="match status" value="1"/>
</dbReference>
<evidence type="ECO:0000313" key="6">
    <source>
        <dbReference type="Proteomes" id="UP001184150"/>
    </source>
</evidence>
<evidence type="ECO:0000256" key="2">
    <source>
        <dbReference type="ARBA" id="ARBA00022801"/>
    </source>
</evidence>
<reference evidence="5 6" key="1">
    <citation type="submission" date="2023-07" db="EMBL/GenBank/DDBJ databases">
        <title>Sorghum-associated microbial communities from plants grown in Nebraska, USA.</title>
        <authorList>
            <person name="Schachtman D."/>
        </authorList>
    </citation>
    <scope>NUCLEOTIDE SEQUENCE [LARGE SCALE GENOMIC DNA]</scope>
    <source>
        <strain evidence="5 6">DS1027</strain>
    </source>
</reference>